<dbReference type="InterPro" id="IPR002347">
    <property type="entry name" value="SDR_fam"/>
</dbReference>
<dbReference type="Pfam" id="PF00106">
    <property type="entry name" value="adh_short"/>
    <property type="match status" value="1"/>
</dbReference>
<dbReference type="HOGENOM" id="CLU_010194_13_3_1"/>
<keyword evidence="5" id="KW-1185">Reference proteome</keyword>
<evidence type="ECO:0000256" key="1">
    <source>
        <dbReference type="ARBA" id="ARBA00006484"/>
    </source>
</evidence>
<dbReference type="Proteomes" id="UP000054266">
    <property type="component" value="Unassembled WGS sequence"/>
</dbReference>
<protein>
    <recommendedName>
        <fullName evidence="6">5'-hydroxyaverantin dehydrogenase</fullName>
    </recommendedName>
</protein>
<dbReference type="EMBL" id="KN846956">
    <property type="protein sequence ID" value="KIW73686.1"/>
    <property type="molecule type" value="Genomic_DNA"/>
</dbReference>
<keyword evidence="2" id="KW-0521">NADP</keyword>
<evidence type="ECO:0000313" key="4">
    <source>
        <dbReference type="EMBL" id="KIW73686.1"/>
    </source>
</evidence>
<evidence type="ECO:0008006" key="6">
    <source>
        <dbReference type="Google" id="ProtNLM"/>
    </source>
</evidence>
<dbReference type="PANTHER" id="PTHR43180">
    <property type="entry name" value="3-OXOACYL-(ACYL-CARRIER-PROTEIN) REDUCTASE (AFU_ORTHOLOGUE AFUA_6G11210)"/>
    <property type="match status" value="1"/>
</dbReference>
<evidence type="ECO:0000256" key="2">
    <source>
        <dbReference type="ARBA" id="ARBA00022857"/>
    </source>
</evidence>
<organism evidence="4 5">
    <name type="scientific">Phialophora macrospora</name>
    <dbReference type="NCBI Taxonomy" id="1851006"/>
    <lineage>
        <taxon>Eukaryota</taxon>
        <taxon>Fungi</taxon>
        <taxon>Dikarya</taxon>
        <taxon>Ascomycota</taxon>
        <taxon>Pezizomycotina</taxon>
        <taxon>Eurotiomycetes</taxon>
        <taxon>Chaetothyriomycetidae</taxon>
        <taxon>Chaetothyriales</taxon>
        <taxon>Herpotrichiellaceae</taxon>
        <taxon>Phialophora</taxon>
    </lineage>
</organism>
<dbReference type="AlphaFoldDB" id="A0A0D2D7X4"/>
<dbReference type="STRING" id="5601.A0A0D2D7X4"/>
<dbReference type="PRINTS" id="PR00081">
    <property type="entry name" value="GDHRDH"/>
</dbReference>
<accession>A0A0D2D7X4</accession>
<sequence length="327" mass="35512">MSMPEYKDNGPLTVPSSLGLENLGGKSVLITGGASGLGKAYATAFVQAGSYVTVADLNEKLGAETVSELGGAAQFVKCDVTNWEDQVRAFEAAVNNSPHKSCDIVIANAGVAGPDDMFTLQDPAGPPVKPSLKTVEINLTGLLYTVKLAIHYFRRQPVDSTRDRCLILKSSLAGYVDLPGSIQYNASKFGVRGVMRSFRRTLWRENIRVNLVAPWYIRTPILPPKVQDYLDGKGVGFALVEDCCRAMLFIATDPTINGRGIGVVSRQHASDGYMDLDLDDFKEGSLYLEWQQIVLETAGILVVSSSLPQSCETRVAQRAHHEGNEQE</sequence>
<proteinExistence type="inferred from homology"/>
<dbReference type="SUPFAM" id="SSF51735">
    <property type="entry name" value="NAD(P)-binding Rossmann-fold domains"/>
    <property type="match status" value="1"/>
</dbReference>
<evidence type="ECO:0000313" key="5">
    <source>
        <dbReference type="Proteomes" id="UP000054266"/>
    </source>
</evidence>
<reference evidence="4 5" key="1">
    <citation type="submission" date="2015-01" db="EMBL/GenBank/DDBJ databases">
        <title>The Genome Sequence of Capronia semiimmersa CBS27337.</title>
        <authorList>
            <consortium name="The Broad Institute Genomics Platform"/>
            <person name="Cuomo C."/>
            <person name="de Hoog S."/>
            <person name="Gorbushina A."/>
            <person name="Stielow B."/>
            <person name="Teixiera M."/>
            <person name="Abouelleil A."/>
            <person name="Chapman S.B."/>
            <person name="Priest M."/>
            <person name="Young S.K."/>
            <person name="Wortman J."/>
            <person name="Nusbaum C."/>
            <person name="Birren B."/>
        </authorList>
    </citation>
    <scope>NUCLEOTIDE SEQUENCE [LARGE SCALE GENOMIC DNA]</scope>
    <source>
        <strain evidence="4 5">CBS 27337</strain>
    </source>
</reference>
<dbReference type="GO" id="GO:0016491">
    <property type="term" value="F:oxidoreductase activity"/>
    <property type="evidence" value="ECO:0007669"/>
    <property type="project" value="UniProtKB-KW"/>
</dbReference>
<dbReference type="InterPro" id="IPR020904">
    <property type="entry name" value="Sc_DH/Rdtase_CS"/>
</dbReference>
<evidence type="ECO:0000256" key="3">
    <source>
        <dbReference type="ARBA" id="ARBA00023002"/>
    </source>
</evidence>
<dbReference type="Gene3D" id="3.40.50.720">
    <property type="entry name" value="NAD(P)-binding Rossmann-like Domain"/>
    <property type="match status" value="1"/>
</dbReference>
<comment type="similarity">
    <text evidence="1">Belongs to the short-chain dehydrogenases/reductases (SDR) family.</text>
</comment>
<keyword evidence="3" id="KW-0560">Oxidoreductase</keyword>
<dbReference type="PROSITE" id="PS00061">
    <property type="entry name" value="ADH_SHORT"/>
    <property type="match status" value="1"/>
</dbReference>
<name>A0A0D2D7X4_9EURO</name>
<dbReference type="PANTHER" id="PTHR43180:SF31">
    <property type="entry name" value="CHAIN DEHYDROGENASE_REDUCTASE, PUTATIVE (AFU_ORTHOLOGUE AFUA_2G16570)-RELATED"/>
    <property type="match status" value="1"/>
</dbReference>
<gene>
    <name evidence="4" type="ORF">PV04_01784</name>
</gene>
<dbReference type="InterPro" id="IPR036291">
    <property type="entry name" value="NAD(P)-bd_dom_sf"/>
</dbReference>